<gene>
    <name evidence="3" type="ORF">ACFSKL_14475</name>
</gene>
<dbReference type="SUPFAM" id="SSF52402">
    <property type="entry name" value="Adenine nucleotide alpha hydrolases-like"/>
    <property type="match status" value="2"/>
</dbReference>
<evidence type="ECO:0000256" key="1">
    <source>
        <dbReference type="ARBA" id="ARBA00008791"/>
    </source>
</evidence>
<comment type="similarity">
    <text evidence="1">Belongs to the universal stress protein A family.</text>
</comment>
<dbReference type="CDD" id="cd00293">
    <property type="entry name" value="USP-like"/>
    <property type="match status" value="1"/>
</dbReference>
<dbReference type="PANTHER" id="PTHR46268:SF6">
    <property type="entry name" value="UNIVERSAL STRESS PROTEIN UP12"/>
    <property type="match status" value="1"/>
</dbReference>
<reference evidence="4" key="1">
    <citation type="journal article" date="2019" name="Int. J. Syst. Evol. Microbiol.">
        <title>The Global Catalogue of Microorganisms (GCM) 10K type strain sequencing project: providing services to taxonomists for standard genome sequencing and annotation.</title>
        <authorList>
            <consortium name="The Broad Institute Genomics Platform"/>
            <consortium name="The Broad Institute Genome Sequencing Center for Infectious Disease"/>
            <person name="Wu L."/>
            <person name="Ma J."/>
        </authorList>
    </citation>
    <scope>NUCLEOTIDE SEQUENCE [LARGE SCALE GENOMIC DNA]</scope>
    <source>
        <strain evidence="4">CGMCC 1.15180</strain>
    </source>
</reference>
<feature type="domain" description="UspA" evidence="2">
    <location>
        <begin position="148"/>
        <end position="285"/>
    </location>
</feature>
<evidence type="ECO:0000313" key="3">
    <source>
        <dbReference type="EMBL" id="MFD2036007.1"/>
    </source>
</evidence>
<dbReference type="Gene3D" id="3.40.50.12370">
    <property type="match status" value="1"/>
</dbReference>
<evidence type="ECO:0000259" key="2">
    <source>
        <dbReference type="Pfam" id="PF00582"/>
    </source>
</evidence>
<keyword evidence="4" id="KW-1185">Reference proteome</keyword>
<accession>A0ABW4VP75</accession>
<comment type="caution">
    <text evidence="3">The sequence shown here is derived from an EMBL/GenBank/DDBJ whole genome shotgun (WGS) entry which is preliminary data.</text>
</comment>
<dbReference type="InterPro" id="IPR006015">
    <property type="entry name" value="Universal_stress_UspA"/>
</dbReference>
<dbReference type="Proteomes" id="UP001597361">
    <property type="component" value="Unassembled WGS sequence"/>
</dbReference>
<name>A0ABW4VP75_9BACT</name>
<evidence type="ECO:0000313" key="4">
    <source>
        <dbReference type="Proteomes" id="UP001597361"/>
    </source>
</evidence>
<sequence length="288" mass="32361">MKYKIERIALLADLSSMDELLLMYIKKLDSLFDFKQLDIIHWLEIEDLPPGLRETLASQGRNLTDILSEELAEKVESQFGPDNASIHIHIRQEKTVSEFIAHIDSVSYDLMMLGKKGYYDGSGTLSSKLVRLSKTPCLFIPEMARPNFDAILAPIDFSKYSPLVVEMAAALAKQADSSLELLHVIKLSMQFFPYIKDPKDIKVELQKKSQEKFKLLKKKVGEVPDCTMLFGGDEHVSKTIYDYALGKGVGLIVLGRKGNNDDSDFLMGSVAERLVANDKSLPVLVMNQ</sequence>
<dbReference type="PRINTS" id="PR01438">
    <property type="entry name" value="UNVRSLSTRESS"/>
</dbReference>
<dbReference type="PANTHER" id="PTHR46268">
    <property type="entry name" value="STRESS RESPONSE PROTEIN NHAX"/>
    <property type="match status" value="1"/>
</dbReference>
<dbReference type="InterPro" id="IPR006016">
    <property type="entry name" value="UspA"/>
</dbReference>
<dbReference type="RefSeq" id="WP_376887033.1">
    <property type="nucleotide sequence ID" value="NZ_JBHUHR010000039.1"/>
</dbReference>
<organism evidence="3 4">
    <name type="scientific">Belliella marina</name>
    <dbReference type="NCBI Taxonomy" id="1644146"/>
    <lineage>
        <taxon>Bacteria</taxon>
        <taxon>Pseudomonadati</taxon>
        <taxon>Bacteroidota</taxon>
        <taxon>Cytophagia</taxon>
        <taxon>Cytophagales</taxon>
        <taxon>Cyclobacteriaceae</taxon>
        <taxon>Belliella</taxon>
    </lineage>
</organism>
<dbReference type="EMBL" id="JBHUHR010000039">
    <property type="protein sequence ID" value="MFD2036007.1"/>
    <property type="molecule type" value="Genomic_DNA"/>
</dbReference>
<dbReference type="Pfam" id="PF00582">
    <property type="entry name" value="Usp"/>
    <property type="match status" value="1"/>
</dbReference>
<proteinExistence type="inferred from homology"/>
<protein>
    <submittedName>
        <fullName evidence="3">Universal stress protein</fullName>
    </submittedName>
</protein>